<evidence type="ECO:0000313" key="7">
    <source>
        <dbReference type="EMBL" id="AMC93047.1"/>
    </source>
</evidence>
<evidence type="ECO:0000256" key="4">
    <source>
        <dbReference type="ARBA" id="ARBA00022989"/>
    </source>
</evidence>
<dbReference type="STRING" id="1514105.AOC36_03350"/>
<proteinExistence type="inferred from homology"/>
<feature type="transmembrane region" description="Helical" evidence="6">
    <location>
        <begin position="33"/>
        <end position="51"/>
    </location>
</feature>
<dbReference type="PANTHER" id="PTHR21716">
    <property type="entry name" value="TRANSMEMBRANE PROTEIN"/>
    <property type="match status" value="1"/>
</dbReference>
<dbReference type="AlphaFoldDB" id="A0A109UGQ8"/>
<keyword evidence="8" id="KW-1185">Reference proteome</keyword>
<keyword evidence="5 6" id="KW-0472">Membrane</keyword>
<feature type="transmembrane region" description="Helical" evidence="6">
    <location>
        <begin position="321"/>
        <end position="346"/>
    </location>
</feature>
<evidence type="ECO:0008006" key="9">
    <source>
        <dbReference type="Google" id="ProtNLM"/>
    </source>
</evidence>
<reference evidence="7 8" key="1">
    <citation type="submission" date="2015-10" db="EMBL/GenBank/DDBJ databases">
        <title>Erysipelothrix larvae sp. LV19 isolated from the larval gut of the rhinoceros beetle, Trypoxylus dichotomus.</title>
        <authorList>
            <person name="Lim S."/>
            <person name="Kim B.-C."/>
        </authorList>
    </citation>
    <scope>NUCLEOTIDE SEQUENCE [LARGE SCALE GENOMIC DNA]</scope>
    <source>
        <strain evidence="7 8">LV19</strain>
    </source>
</reference>
<feature type="transmembrane region" description="Helical" evidence="6">
    <location>
        <begin position="9"/>
        <end position="27"/>
    </location>
</feature>
<dbReference type="KEGG" id="erl:AOC36_03350"/>
<name>A0A109UGQ8_9FIRM</name>
<organism evidence="7 8">
    <name type="scientific">Erysipelothrix larvae</name>
    <dbReference type="NCBI Taxonomy" id="1514105"/>
    <lineage>
        <taxon>Bacteria</taxon>
        <taxon>Bacillati</taxon>
        <taxon>Bacillota</taxon>
        <taxon>Erysipelotrichia</taxon>
        <taxon>Erysipelotrichales</taxon>
        <taxon>Erysipelotrichaceae</taxon>
        <taxon>Erysipelothrix</taxon>
    </lineage>
</organism>
<feature type="transmembrane region" description="Helical" evidence="6">
    <location>
        <begin position="63"/>
        <end position="85"/>
    </location>
</feature>
<protein>
    <recommendedName>
        <fullName evidence="9">Sporulation integral membrane protein YtvI</fullName>
    </recommendedName>
</protein>
<feature type="transmembrane region" description="Helical" evidence="6">
    <location>
        <begin position="154"/>
        <end position="182"/>
    </location>
</feature>
<feature type="transmembrane region" description="Helical" evidence="6">
    <location>
        <begin position="223"/>
        <end position="241"/>
    </location>
</feature>
<evidence type="ECO:0000256" key="6">
    <source>
        <dbReference type="SAM" id="Phobius"/>
    </source>
</evidence>
<dbReference type="GO" id="GO:0016020">
    <property type="term" value="C:membrane"/>
    <property type="evidence" value="ECO:0007669"/>
    <property type="project" value="UniProtKB-SubCell"/>
</dbReference>
<evidence type="ECO:0000256" key="3">
    <source>
        <dbReference type="ARBA" id="ARBA00022692"/>
    </source>
</evidence>
<keyword evidence="4 6" id="KW-1133">Transmembrane helix</keyword>
<dbReference type="InterPro" id="IPR014227">
    <property type="entry name" value="YtvI-like"/>
</dbReference>
<comment type="subcellular location">
    <subcellularLocation>
        <location evidence="1">Membrane</location>
        <topology evidence="1">Multi-pass membrane protein</topology>
    </subcellularLocation>
</comment>
<dbReference type="Proteomes" id="UP000063781">
    <property type="component" value="Chromosome"/>
</dbReference>
<feature type="transmembrane region" description="Helical" evidence="6">
    <location>
        <begin position="281"/>
        <end position="301"/>
    </location>
</feature>
<dbReference type="GO" id="GO:0055085">
    <property type="term" value="P:transmembrane transport"/>
    <property type="evidence" value="ECO:0007669"/>
    <property type="project" value="TreeGrafter"/>
</dbReference>
<dbReference type="PANTHER" id="PTHR21716:SF68">
    <property type="entry name" value="TRANSPORT PROTEIN YTVI-RELATED"/>
    <property type="match status" value="1"/>
</dbReference>
<sequence length="376" mass="41468">MTVRNKKEFLINIAYAAVMLSITYGLFRFATGYLLPFIFGFLIASLVKPLVSYTKRAFGNRKLLAIGVVVVFYILIALVLFWLALRFIAYVQVMVPVIESFYEKTLSPVFTSLAQSAEQWITQLDPTMANIVDTALTEMNQAVISVAKSLSGVIVTWITGLVTSIPNLFIGLLITIISSFFFTLDYSNIVDTCLNVLSPKTKQLVLDVGQLFSVLIGKYIKSYTIIIFITFTELAIGFSILRIPNAIMLAGIIAIVDILPVLGTGTILIPWGIYSLITGNVSLGVGLVVIYAVITIIRNILEPKVIGDQIGLHPIATLISIFVGLKLFGFWGLFGVPIFVTIVVTLHKEGKIDFFKFFGFRGAGSEEYQEQEIASE</sequence>
<gene>
    <name evidence="7" type="ORF">AOC36_03350</name>
</gene>
<keyword evidence="3 6" id="KW-0812">Transmembrane</keyword>
<evidence type="ECO:0000256" key="5">
    <source>
        <dbReference type="ARBA" id="ARBA00023136"/>
    </source>
</evidence>
<comment type="similarity">
    <text evidence="2">Belongs to the autoinducer-2 exporter (AI-2E) (TC 2.A.86) family.</text>
</comment>
<evidence type="ECO:0000256" key="1">
    <source>
        <dbReference type="ARBA" id="ARBA00004141"/>
    </source>
</evidence>
<dbReference type="EMBL" id="CP013213">
    <property type="protein sequence ID" value="AMC93047.1"/>
    <property type="molecule type" value="Genomic_DNA"/>
</dbReference>
<evidence type="ECO:0000256" key="2">
    <source>
        <dbReference type="ARBA" id="ARBA00009773"/>
    </source>
</evidence>
<accession>A0A109UGQ8</accession>
<dbReference type="Pfam" id="PF01594">
    <property type="entry name" value="AI-2E_transport"/>
    <property type="match status" value="1"/>
</dbReference>
<feature type="transmembrane region" description="Helical" evidence="6">
    <location>
        <begin position="247"/>
        <end position="269"/>
    </location>
</feature>
<dbReference type="InterPro" id="IPR002549">
    <property type="entry name" value="AI-2E-like"/>
</dbReference>
<dbReference type="NCBIfam" id="TIGR02872">
    <property type="entry name" value="spore_ytvI"/>
    <property type="match status" value="1"/>
</dbReference>
<dbReference type="RefSeq" id="WP_067631454.1">
    <property type="nucleotide sequence ID" value="NZ_CP013213.1"/>
</dbReference>
<dbReference type="OrthoDB" id="9774361at2"/>
<evidence type="ECO:0000313" key="8">
    <source>
        <dbReference type="Proteomes" id="UP000063781"/>
    </source>
</evidence>